<proteinExistence type="predicted"/>
<evidence type="ECO:0000256" key="1">
    <source>
        <dbReference type="SAM" id="SignalP"/>
    </source>
</evidence>
<dbReference type="Proteomes" id="UP000069526">
    <property type="component" value="Unassembled WGS sequence"/>
</dbReference>
<reference evidence="2 3" key="1">
    <citation type="submission" date="2016-02" db="EMBL/GenBank/DDBJ databases">
        <authorList>
            <consortium name="Pathogen Informatics"/>
        </authorList>
    </citation>
    <scope>NUCLEOTIDE SEQUENCE [LARGE SCALE GENOMIC DNA]</scope>
    <source>
        <strain evidence="2 3">SS1013</strain>
    </source>
</reference>
<dbReference type="RefSeq" id="WP_044767523.1">
    <property type="nucleotide sequence ID" value="NZ_CEIH01000153.1"/>
</dbReference>
<gene>
    <name evidence="2" type="ORF">ERS132539_01730</name>
</gene>
<dbReference type="PROSITE" id="PS51257">
    <property type="entry name" value="PROKAR_LIPOPROTEIN"/>
    <property type="match status" value="1"/>
</dbReference>
<dbReference type="AlphaFoldDB" id="A0A116PB28"/>
<dbReference type="EMBL" id="FIJK01000047">
    <property type="protein sequence ID" value="CYW48132.1"/>
    <property type="molecule type" value="Genomic_DNA"/>
</dbReference>
<protein>
    <submittedName>
        <fullName evidence="2">Lipoprotein</fullName>
    </submittedName>
</protein>
<organism evidence="2 3">
    <name type="scientific">Streptococcus suis</name>
    <dbReference type="NCBI Taxonomy" id="1307"/>
    <lineage>
        <taxon>Bacteria</taxon>
        <taxon>Bacillati</taxon>
        <taxon>Bacillota</taxon>
        <taxon>Bacilli</taxon>
        <taxon>Lactobacillales</taxon>
        <taxon>Streptococcaceae</taxon>
        <taxon>Streptococcus</taxon>
    </lineage>
</organism>
<name>A0A116PB28_STRSU</name>
<evidence type="ECO:0000313" key="3">
    <source>
        <dbReference type="Proteomes" id="UP000069526"/>
    </source>
</evidence>
<evidence type="ECO:0000313" key="2">
    <source>
        <dbReference type="EMBL" id="CYW48132.1"/>
    </source>
</evidence>
<keyword evidence="1" id="KW-0732">Signal</keyword>
<dbReference type="SUPFAM" id="SSF63825">
    <property type="entry name" value="YWTD domain"/>
    <property type="match status" value="1"/>
</dbReference>
<feature type="chain" id="PRO_5039420850" evidence="1">
    <location>
        <begin position="24"/>
        <end position="382"/>
    </location>
</feature>
<sequence>MAMKKILLSILSLFLLSACSTIANNDAKDYDFVIFDDQRAITFNDEQGKLTKIEDRKLFSDGEQLQNVDFFESQGMIYGTILHTYPVEFKHYRLDKEKLKMEKIVKPKGKDAYPAAFNGKFFYSAAIFSDRVEIYKYDTDFELILQKDFGIEEWGQLMVYDIIIKEGKLYLSISGEKFEDLNKLMNDPVNYHGTVFTEIWELSEDLEVLQRFDLQGIGDPDLYHNYHNLIQIGDAFYLSETYTWTRKEDIVDMVGKNILRYNYKTGEKEFIPLKTLAPTELHYDKERNVLQVLHDQLQVDPYTWTLINLTTGDQRILEFDRDDYHAAWNPFSTFYDGHYYYLFDTKLVKYNYDTQEKTVYDLSEYGIDSAEVIMFKDAISNG</sequence>
<accession>A0A116PB28</accession>
<feature type="signal peptide" evidence="1">
    <location>
        <begin position="1"/>
        <end position="23"/>
    </location>
</feature>
<keyword evidence="2" id="KW-0449">Lipoprotein</keyword>